<comment type="caution">
    <text evidence="6">The sequence shown here is derived from an EMBL/GenBank/DDBJ whole genome shotgun (WGS) entry which is preliminary data.</text>
</comment>
<dbReference type="Pfam" id="PF00400">
    <property type="entry name" value="WD40"/>
    <property type="match status" value="2"/>
</dbReference>
<protein>
    <recommendedName>
        <fullName evidence="8">WD40 repeat-like protein</fullName>
    </recommendedName>
</protein>
<organism evidence="6 7">
    <name type="scientific">Meripilus lineatus</name>
    <dbReference type="NCBI Taxonomy" id="2056292"/>
    <lineage>
        <taxon>Eukaryota</taxon>
        <taxon>Fungi</taxon>
        <taxon>Dikarya</taxon>
        <taxon>Basidiomycota</taxon>
        <taxon>Agaricomycotina</taxon>
        <taxon>Agaricomycetes</taxon>
        <taxon>Polyporales</taxon>
        <taxon>Meripilaceae</taxon>
        <taxon>Meripilus</taxon>
    </lineage>
</organism>
<dbReference type="InterPro" id="IPR037850">
    <property type="entry name" value="RBBP5/Swd1"/>
</dbReference>
<evidence type="ECO:0000256" key="4">
    <source>
        <dbReference type="ARBA" id="ARBA00023242"/>
    </source>
</evidence>
<dbReference type="SUPFAM" id="SSF50978">
    <property type="entry name" value="WD40 repeat-like"/>
    <property type="match status" value="1"/>
</dbReference>
<dbReference type="Gene3D" id="2.130.10.10">
    <property type="entry name" value="YVTN repeat-like/Quinoprotein amine dehydrogenase"/>
    <property type="match status" value="2"/>
</dbReference>
<evidence type="ECO:0008006" key="8">
    <source>
        <dbReference type="Google" id="ProtNLM"/>
    </source>
</evidence>
<keyword evidence="4" id="KW-0539">Nucleus</keyword>
<feature type="compositionally biased region" description="Low complexity" evidence="5">
    <location>
        <begin position="245"/>
        <end position="261"/>
    </location>
</feature>
<comment type="subcellular location">
    <subcellularLocation>
        <location evidence="1">Nucleus</location>
    </subcellularLocation>
</comment>
<keyword evidence="2" id="KW-0853">WD repeat</keyword>
<accession>A0AAD5UYI2</accession>
<dbReference type="InterPro" id="IPR036322">
    <property type="entry name" value="WD40_repeat_dom_sf"/>
</dbReference>
<feature type="compositionally biased region" description="Pro residues" evidence="5">
    <location>
        <begin position="235"/>
        <end position="244"/>
    </location>
</feature>
<evidence type="ECO:0000256" key="5">
    <source>
        <dbReference type="SAM" id="MobiDB-lite"/>
    </source>
</evidence>
<sequence length="482" mass="53793">MNGSLPNPFGIPYPTAVQTSLGSQASFARFDPSGRFIAAGRPDGIACIWDLDTRNPVRWLEGHVKGVTSVEYVLTSSKDWNVIIWDLASDTDPPKRVTTIRFDAPVTSAAFHPRNSKIVLVLLAAGEAYLVDLRKDHRSRIELCETQDDETEEVPTTRLRGAMTVARFDPSGKHIFLGTSLGYMLVFNSRTKTVVGRHRIAGAGALKGFDFAKFGRRLVTNSSDRILRQFNLPTYPTPRLPSPAPDASTTTTATPSTTPRPASYEVLDHDLEPMYRFNDPINKVAWHSMSYSPDGEWLAGGAADNATHKIYIWDLTNEGQFATALDGGREPLLYLHWHPSKAAIASTTNVGNVLIWHCPTPERWGAFAGGFEEVDENVEYEEREDEFDIEDEDELVRRKQAQEEQPVDVLTIPDSPPLSVSRSHFRPYPFPQSRIQTTTSNGTVVVDVDEDYAWADDDPDEDLAAWNLKVLLEEEAEEGEHH</sequence>
<evidence type="ECO:0000256" key="1">
    <source>
        <dbReference type="ARBA" id="ARBA00004123"/>
    </source>
</evidence>
<dbReference type="PANTHER" id="PTHR44040:SF1">
    <property type="entry name" value="RETINOBLASTOMA-BINDING PROTEIN 5"/>
    <property type="match status" value="1"/>
</dbReference>
<keyword evidence="3" id="KW-0677">Repeat</keyword>
<evidence type="ECO:0000313" key="7">
    <source>
        <dbReference type="Proteomes" id="UP001212997"/>
    </source>
</evidence>
<keyword evidence="7" id="KW-1185">Reference proteome</keyword>
<dbReference type="InterPro" id="IPR015943">
    <property type="entry name" value="WD40/YVTN_repeat-like_dom_sf"/>
</dbReference>
<dbReference type="Proteomes" id="UP001212997">
    <property type="component" value="Unassembled WGS sequence"/>
</dbReference>
<proteinExistence type="predicted"/>
<evidence type="ECO:0000256" key="3">
    <source>
        <dbReference type="ARBA" id="ARBA00022737"/>
    </source>
</evidence>
<dbReference type="PANTHER" id="PTHR44040">
    <property type="entry name" value="RETINOBLASTOMA-BINDING PROTEIN 5"/>
    <property type="match status" value="1"/>
</dbReference>
<gene>
    <name evidence="6" type="ORF">NLI96_g10297</name>
</gene>
<reference evidence="6" key="1">
    <citation type="submission" date="2022-07" db="EMBL/GenBank/DDBJ databases">
        <title>Genome Sequence of Physisporinus lineatus.</title>
        <authorList>
            <person name="Buettner E."/>
        </authorList>
    </citation>
    <scope>NUCLEOTIDE SEQUENCE</scope>
    <source>
        <strain evidence="6">VT162</strain>
    </source>
</reference>
<dbReference type="GO" id="GO:0048188">
    <property type="term" value="C:Set1C/COMPASS complex"/>
    <property type="evidence" value="ECO:0007669"/>
    <property type="project" value="InterPro"/>
</dbReference>
<feature type="region of interest" description="Disordered" evidence="5">
    <location>
        <begin position="232"/>
        <end position="261"/>
    </location>
</feature>
<evidence type="ECO:0000313" key="6">
    <source>
        <dbReference type="EMBL" id="KAJ3477680.1"/>
    </source>
</evidence>
<dbReference type="EMBL" id="JANAWD010000573">
    <property type="protein sequence ID" value="KAJ3477680.1"/>
    <property type="molecule type" value="Genomic_DNA"/>
</dbReference>
<dbReference type="InterPro" id="IPR001680">
    <property type="entry name" value="WD40_rpt"/>
</dbReference>
<evidence type="ECO:0000256" key="2">
    <source>
        <dbReference type="ARBA" id="ARBA00022574"/>
    </source>
</evidence>
<dbReference type="AlphaFoldDB" id="A0AAD5UYI2"/>
<name>A0AAD5UYI2_9APHY</name>
<dbReference type="SMART" id="SM00320">
    <property type="entry name" value="WD40"/>
    <property type="match status" value="6"/>
</dbReference>